<protein>
    <submittedName>
        <fullName evidence="4">Apoptotic protease-activating factor 1</fullName>
    </submittedName>
</protein>
<evidence type="ECO:0000313" key="4">
    <source>
        <dbReference type="EMBL" id="TNN32002.1"/>
    </source>
</evidence>
<dbReference type="PANTHER" id="PTHR19848">
    <property type="entry name" value="WD40 REPEAT PROTEIN"/>
    <property type="match status" value="1"/>
</dbReference>
<dbReference type="GO" id="GO:0006508">
    <property type="term" value="P:proteolysis"/>
    <property type="evidence" value="ECO:0007669"/>
    <property type="project" value="UniProtKB-KW"/>
</dbReference>
<evidence type="ECO:0000313" key="5">
    <source>
        <dbReference type="Proteomes" id="UP000314294"/>
    </source>
</evidence>
<dbReference type="EMBL" id="SRLO01002993">
    <property type="protein sequence ID" value="TNN32002.1"/>
    <property type="molecule type" value="Genomic_DNA"/>
</dbReference>
<keyword evidence="4" id="KW-0645">Protease</keyword>
<gene>
    <name evidence="4" type="primary">apaf1_0</name>
    <name evidence="4" type="ORF">EYF80_057841</name>
</gene>
<organism evidence="4 5">
    <name type="scientific">Liparis tanakae</name>
    <name type="common">Tanaka's snailfish</name>
    <dbReference type="NCBI Taxonomy" id="230148"/>
    <lineage>
        <taxon>Eukaryota</taxon>
        <taxon>Metazoa</taxon>
        <taxon>Chordata</taxon>
        <taxon>Craniata</taxon>
        <taxon>Vertebrata</taxon>
        <taxon>Euteleostomi</taxon>
        <taxon>Actinopterygii</taxon>
        <taxon>Neopterygii</taxon>
        <taxon>Teleostei</taxon>
        <taxon>Neoteleostei</taxon>
        <taxon>Acanthomorphata</taxon>
        <taxon>Eupercaria</taxon>
        <taxon>Perciformes</taxon>
        <taxon>Cottioidei</taxon>
        <taxon>Cottales</taxon>
        <taxon>Liparidae</taxon>
        <taxon>Liparis</taxon>
    </lineage>
</organism>
<evidence type="ECO:0000256" key="2">
    <source>
        <dbReference type="ARBA" id="ARBA00022737"/>
    </source>
</evidence>
<dbReference type="Proteomes" id="UP000314294">
    <property type="component" value="Unassembled WGS sequence"/>
</dbReference>
<keyword evidence="4" id="KW-0378">Hydrolase</keyword>
<keyword evidence="2" id="KW-0677">Repeat</keyword>
<dbReference type="OrthoDB" id="1357022at2759"/>
<dbReference type="InterPro" id="IPR036322">
    <property type="entry name" value="WD40_repeat_dom_sf"/>
</dbReference>
<keyword evidence="1 3" id="KW-0853">WD repeat</keyword>
<dbReference type="Gene3D" id="2.130.10.10">
    <property type="entry name" value="YVTN repeat-like/Quinoprotein amine dehydrogenase"/>
    <property type="match status" value="1"/>
</dbReference>
<feature type="repeat" description="WD" evidence="3">
    <location>
        <begin position="88"/>
        <end position="129"/>
    </location>
</feature>
<evidence type="ECO:0000256" key="1">
    <source>
        <dbReference type="ARBA" id="ARBA00022574"/>
    </source>
</evidence>
<reference evidence="4 5" key="1">
    <citation type="submission" date="2019-03" db="EMBL/GenBank/DDBJ databases">
        <title>First draft genome of Liparis tanakae, snailfish: a comprehensive survey of snailfish specific genes.</title>
        <authorList>
            <person name="Kim W."/>
            <person name="Song I."/>
            <person name="Jeong J.-H."/>
            <person name="Kim D."/>
            <person name="Kim S."/>
            <person name="Ryu S."/>
            <person name="Song J.Y."/>
            <person name="Lee S.K."/>
        </authorList>
    </citation>
    <scope>NUCLEOTIDE SEQUENCE [LARGE SCALE GENOMIC DNA]</scope>
    <source>
        <tissue evidence="4">Muscle</tissue>
    </source>
</reference>
<dbReference type="GO" id="GO:0008233">
    <property type="term" value="F:peptidase activity"/>
    <property type="evidence" value="ECO:0007669"/>
    <property type="project" value="UniProtKB-KW"/>
</dbReference>
<accession>A0A4Z2EUR0</accession>
<proteinExistence type="predicted"/>
<name>A0A4Z2EUR0_9TELE</name>
<dbReference type="InterPro" id="IPR001680">
    <property type="entry name" value="WD40_rpt"/>
</dbReference>
<keyword evidence="5" id="KW-1185">Reference proteome</keyword>
<dbReference type="PANTHER" id="PTHR19848:SF8">
    <property type="entry name" value="F-BOX AND WD REPEAT DOMAIN CONTAINING 7"/>
    <property type="match status" value="1"/>
</dbReference>
<comment type="caution">
    <text evidence="4">The sequence shown here is derived from an EMBL/GenBank/DDBJ whole genome shotgun (WGS) entry which is preliminary data.</text>
</comment>
<dbReference type="SUPFAM" id="SSF50978">
    <property type="entry name" value="WD40 repeat-like"/>
    <property type="match status" value="1"/>
</dbReference>
<sequence length="217" mass="23877">MRPLPAPSLFSGPSTYWGKALGAPCGREACGRHGDGNASFGRGRRMRSNVSTPTSAVMESDPLGADNRFYAEGERKVWRWQSGECRVLQGHKEQVRHFSLLANDSRLLSWSFDGTVMMWDTASGEKLQDVEAHRGAILSCDVSPDARLFATTSADKTAKDCVRSCRFSWDNRRLATGDDNGEIRSYCRLLTRLLLLHCGKSTSAPGASVQTGETEEK</sequence>
<dbReference type="InterPro" id="IPR015943">
    <property type="entry name" value="WD40/YVTN_repeat-like_dom_sf"/>
</dbReference>
<dbReference type="Pfam" id="PF00400">
    <property type="entry name" value="WD40"/>
    <property type="match status" value="3"/>
</dbReference>
<dbReference type="PROSITE" id="PS50082">
    <property type="entry name" value="WD_REPEATS_2"/>
    <property type="match status" value="1"/>
</dbReference>
<dbReference type="AlphaFoldDB" id="A0A4Z2EUR0"/>
<evidence type="ECO:0000256" key="3">
    <source>
        <dbReference type="PROSITE-ProRule" id="PRU00221"/>
    </source>
</evidence>
<dbReference type="PROSITE" id="PS50294">
    <property type="entry name" value="WD_REPEATS_REGION"/>
    <property type="match status" value="1"/>
</dbReference>
<dbReference type="SMART" id="SM00320">
    <property type="entry name" value="WD40"/>
    <property type="match status" value="2"/>
</dbReference>